<sequence>MADSPSADVPREEPSDPGSEQAQAQAQDADGALGSGKKNNKYIDSHGFIGITRRAPGDPRSNAARPWRAQVNHDGVAHRAPGNFDTAESAARAYDDLIRRLGLQKRRPVNFVKEPGEILYERNKIHRVTPPAKRPRAPAKPRERKEGAVPRGRTGSARMIRSKSPGGGVNDAQAGAKTAELQAMLLESRIGALKAMREKELISDADFETAKVKCLMHFAEGTLA</sequence>
<dbReference type="GO" id="GO:0003700">
    <property type="term" value="F:DNA-binding transcription factor activity"/>
    <property type="evidence" value="ECO:0007669"/>
    <property type="project" value="InterPro"/>
</dbReference>
<evidence type="ECO:0000259" key="7">
    <source>
        <dbReference type="PROSITE" id="PS51032"/>
    </source>
</evidence>
<evidence type="ECO:0000256" key="6">
    <source>
        <dbReference type="SAM" id="MobiDB-lite"/>
    </source>
</evidence>
<accession>A0A7R9TQ22</accession>
<keyword evidence="5" id="KW-0539">Nucleus</keyword>
<feature type="region of interest" description="Disordered" evidence="6">
    <location>
        <begin position="128"/>
        <end position="173"/>
    </location>
</feature>
<feature type="region of interest" description="Disordered" evidence="6">
    <location>
        <begin position="1"/>
        <end position="43"/>
    </location>
</feature>
<keyword evidence="4" id="KW-0804">Transcription</keyword>
<feature type="domain" description="AP2/ERF" evidence="7">
    <location>
        <begin position="47"/>
        <end position="112"/>
    </location>
</feature>
<proteinExistence type="predicted"/>
<evidence type="ECO:0000256" key="1">
    <source>
        <dbReference type="ARBA" id="ARBA00004123"/>
    </source>
</evidence>
<feature type="compositionally biased region" description="Low complexity" evidence="6">
    <location>
        <begin position="21"/>
        <end position="30"/>
    </location>
</feature>
<dbReference type="GO" id="GO:0005634">
    <property type="term" value="C:nucleus"/>
    <property type="evidence" value="ECO:0007669"/>
    <property type="project" value="UniProtKB-SubCell"/>
</dbReference>
<keyword evidence="3" id="KW-0238">DNA-binding</keyword>
<organism evidence="8">
    <name type="scientific">Micromonas pusilla</name>
    <name type="common">Picoplanktonic green alga</name>
    <name type="synonym">Chromulina pusilla</name>
    <dbReference type="NCBI Taxonomy" id="38833"/>
    <lineage>
        <taxon>Eukaryota</taxon>
        <taxon>Viridiplantae</taxon>
        <taxon>Chlorophyta</taxon>
        <taxon>Mamiellophyceae</taxon>
        <taxon>Mamiellales</taxon>
        <taxon>Mamiellaceae</taxon>
        <taxon>Micromonas</taxon>
    </lineage>
</organism>
<dbReference type="EMBL" id="HBDY01010566">
    <property type="protein sequence ID" value="CAD8241841.1"/>
    <property type="molecule type" value="Transcribed_RNA"/>
</dbReference>
<keyword evidence="2" id="KW-0805">Transcription regulation</keyword>
<reference evidence="8" key="1">
    <citation type="submission" date="2021-01" db="EMBL/GenBank/DDBJ databases">
        <authorList>
            <person name="Corre E."/>
            <person name="Pelletier E."/>
            <person name="Niang G."/>
            <person name="Scheremetjew M."/>
            <person name="Finn R."/>
            <person name="Kale V."/>
            <person name="Holt S."/>
            <person name="Cochrane G."/>
            <person name="Meng A."/>
            <person name="Brown T."/>
            <person name="Cohen L."/>
        </authorList>
    </citation>
    <scope>NUCLEOTIDE SEQUENCE</scope>
    <source>
        <strain evidence="8">RCC1614</strain>
    </source>
</reference>
<feature type="region of interest" description="Disordered" evidence="6">
    <location>
        <begin position="48"/>
        <end position="67"/>
    </location>
</feature>
<dbReference type="AlphaFoldDB" id="A0A7R9TQ22"/>
<evidence type="ECO:0000256" key="5">
    <source>
        <dbReference type="ARBA" id="ARBA00023242"/>
    </source>
</evidence>
<dbReference type="PROSITE" id="PS51032">
    <property type="entry name" value="AP2_ERF"/>
    <property type="match status" value="1"/>
</dbReference>
<evidence type="ECO:0000256" key="2">
    <source>
        <dbReference type="ARBA" id="ARBA00023015"/>
    </source>
</evidence>
<dbReference type="GO" id="GO:0003677">
    <property type="term" value="F:DNA binding"/>
    <property type="evidence" value="ECO:0007669"/>
    <property type="project" value="UniProtKB-KW"/>
</dbReference>
<evidence type="ECO:0000256" key="3">
    <source>
        <dbReference type="ARBA" id="ARBA00023125"/>
    </source>
</evidence>
<gene>
    <name evidence="8" type="ORF">MPUS1402_LOCUS7950</name>
</gene>
<protein>
    <recommendedName>
        <fullName evidence="7">AP2/ERF domain-containing protein</fullName>
    </recommendedName>
</protein>
<comment type="subcellular location">
    <subcellularLocation>
        <location evidence="1">Nucleus</location>
    </subcellularLocation>
</comment>
<evidence type="ECO:0000256" key="4">
    <source>
        <dbReference type="ARBA" id="ARBA00023163"/>
    </source>
</evidence>
<name>A0A7R9TQ22_MICPS</name>
<evidence type="ECO:0000313" key="8">
    <source>
        <dbReference type="EMBL" id="CAD8241841.1"/>
    </source>
</evidence>
<dbReference type="InterPro" id="IPR001471">
    <property type="entry name" value="AP2/ERF_dom"/>
</dbReference>